<proteinExistence type="inferred from homology"/>
<feature type="binding site" description="in other chain" evidence="9">
    <location>
        <position position="222"/>
    </location>
    <ligand>
        <name>substrate</name>
        <note>ligand shared between dimeric partners</note>
    </ligand>
</feature>
<dbReference type="RefSeq" id="WP_127511019.1">
    <property type="nucleotide sequence ID" value="NZ_CP093326.1"/>
</dbReference>
<dbReference type="Gene3D" id="3.40.50.450">
    <property type="match status" value="1"/>
</dbReference>
<evidence type="ECO:0000256" key="9">
    <source>
        <dbReference type="HAMAP-Rule" id="MF_01976"/>
    </source>
</evidence>
<feature type="binding site" evidence="9">
    <location>
        <begin position="72"/>
        <end position="73"/>
    </location>
    <ligand>
        <name>ATP</name>
        <dbReference type="ChEBI" id="CHEBI:30616"/>
    </ligand>
</feature>
<keyword evidence="12" id="KW-1185">Reference proteome</keyword>
<dbReference type="Proteomes" id="UP000829069">
    <property type="component" value="Chromosome"/>
</dbReference>
<dbReference type="PANTHER" id="PTHR13697">
    <property type="entry name" value="PHOSPHOFRUCTOKINASE"/>
    <property type="match status" value="1"/>
</dbReference>
<dbReference type="PANTHER" id="PTHR13697:SF52">
    <property type="entry name" value="ATP-DEPENDENT 6-PHOSPHOFRUCTOKINASE 3"/>
    <property type="match status" value="1"/>
</dbReference>
<dbReference type="NCBIfam" id="NF002872">
    <property type="entry name" value="PRK03202.1"/>
    <property type="match status" value="1"/>
</dbReference>
<keyword evidence="5 9" id="KW-0479">Metal-binding</keyword>
<evidence type="ECO:0000256" key="3">
    <source>
        <dbReference type="ARBA" id="ARBA00022490"/>
    </source>
</evidence>
<organism evidence="11 12">
    <name type="scientific">Arthrobacter sulfonylureivorans</name>
    <dbReference type="NCBI Taxonomy" id="2486855"/>
    <lineage>
        <taxon>Bacteria</taxon>
        <taxon>Bacillati</taxon>
        <taxon>Actinomycetota</taxon>
        <taxon>Actinomycetes</taxon>
        <taxon>Micrococcales</taxon>
        <taxon>Micrococcaceae</taxon>
        <taxon>Arthrobacter</taxon>
    </lineage>
</organism>
<feature type="site" description="Important for substrate specificity; cannot use PPi as phosphoryl donor" evidence="9">
    <location>
        <position position="105"/>
    </location>
</feature>
<comment type="pathway">
    <text evidence="2 9">Carbohydrate degradation; glycolysis; D-glyceraldehyde 3-phosphate and glycerone phosphate from D-glucose: step 3/4.</text>
</comment>
<sequence length="342" mass="36717">MRIGIMTSGGDCPGLNAVIRGIVLKGITVHGLEFVGFRDGWRGVVEGDFMELPRHQVRGISKQGGTILGTSRTNPYDGPNGGPENIQRTLDKLGVDAVIVIGGEGTLAGAHRLTEAGLKIVGVPKTIDNDLEATDYTFGFDTAVQIATEAIDRLRTTGESHHRCMIAEVMGRNVGWIALHAGMASGAHAILIPEQRVTMDQVSEWVLHAQKRGRAPLVVVAEGWVPDGELGPHAERGLDRFGRPRLGGIGERLAPELEARTGIETRATTLGHIQRGGVPSGYDRVLATRLGMAVVDSVVEERWGTMVALQGTDIAHVGFESALNNLKTVPQHRYDEARVLFG</sequence>
<dbReference type="InterPro" id="IPR035966">
    <property type="entry name" value="PKF_sf"/>
</dbReference>
<reference evidence="11 12" key="1">
    <citation type="submission" date="2022-03" db="EMBL/GenBank/DDBJ databases">
        <title>Isotopic signatures of nitrous oxide derived from detoxification processes.</title>
        <authorList>
            <person name="Behrendt U."/>
            <person name="Buchen C."/>
            <person name="Well R."/>
            <person name="Ulrich A."/>
            <person name="Rohe L."/>
            <person name="Kolb S."/>
            <person name="Schloter M."/>
            <person name="Horn M.A."/>
            <person name="Augustin J."/>
        </authorList>
    </citation>
    <scope>NUCLEOTIDE SEQUENCE [LARGE SCALE GENOMIC DNA]</scope>
    <source>
        <strain evidence="11 12">S4-C24</strain>
    </source>
</reference>
<evidence type="ECO:0000256" key="5">
    <source>
        <dbReference type="ARBA" id="ARBA00022723"/>
    </source>
</evidence>
<feature type="binding site" description="in other chain" evidence="9">
    <location>
        <begin position="170"/>
        <end position="172"/>
    </location>
    <ligand>
        <name>substrate</name>
        <note>ligand shared between dimeric partners</note>
    </ligand>
</feature>
<feature type="binding site" evidence="9">
    <location>
        <begin position="103"/>
        <end position="106"/>
    </location>
    <ligand>
        <name>ATP</name>
        <dbReference type="ChEBI" id="CHEBI:30616"/>
    </ligand>
</feature>
<dbReference type="EMBL" id="CP093326">
    <property type="protein sequence ID" value="UNK46716.1"/>
    <property type="molecule type" value="Genomic_DNA"/>
</dbReference>
<keyword evidence="8 9" id="KW-0324">Glycolysis</keyword>
<feature type="binding site" evidence="9">
    <location>
        <position position="266"/>
    </location>
    <ligand>
        <name>substrate</name>
        <note>ligand shared between dimeric partners</note>
    </ligand>
</feature>
<name>A0ABY3W9P2_9MICC</name>
<feature type="binding site" evidence="9">
    <location>
        <position position="10"/>
    </location>
    <ligand>
        <name>ATP</name>
        <dbReference type="ChEBI" id="CHEBI:30616"/>
    </ligand>
</feature>
<comment type="subcellular location">
    <subcellularLocation>
        <location evidence="9">Cytoplasm</location>
    </subcellularLocation>
</comment>
<evidence type="ECO:0000259" key="10">
    <source>
        <dbReference type="Pfam" id="PF00365"/>
    </source>
</evidence>
<dbReference type="Pfam" id="PF00365">
    <property type="entry name" value="PFK"/>
    <property type="match status" value="1"/>
</dbReference>
<dbReference type="Gene3D" id="3.40.50.460">
    <property type="entry name" value="Phosphofructokinase domain"/>
    <property type="match status" value="1"/>
</dbReference>
<dbReference type="PRINTS" id="PR00476">
    <property type="entry name" value="PHFRCTKINASE"/>
</dbReference>
<comment type="subunit">
    <text evidence="9">Homodimer or homotetramer.</text>
</comment>
<evidence type="ECO:0000256" key="4">
    <source>
        <dbReference type="ARBA" id="ARBA00022679"/>
    </source>
</evidence>
<comment type="caution">
    <text evidence="9">Lacks conserved residue(s) required for the propagation of feature annotation.</text>
</comment>
<dbReference type="InterPro" id="IPR012829">
    <property type="entry name" value="Phosphofructokinase_III"/>
</dbReference>
<keyword evidence="9" id="KW-0547">Nucleotide-binding</keyword>
<comment type="similarity">
    <text evidence="9">Belongs to the phosphofructokinase type A (PFKA) family. Mixed-substrate PFK group III subfamily.</text>
</comment>
<gene>
    <name evidence="9" type="primary">pfkA</name>
    <name evidence="11" type="ORF">MNQ99_05005</name>
</gene>
<comment type="function">
    <text evidence="9">Catalyzes the phosphorylation of D-fructose 6-phosphate to fructose 1,6-bisphosphate by ATP, the first committing step of glycolysis.</text>
</comment>
<evidence type="ECO:0000256" key="1">
    <source>
        <dbReference type="ARBA" id="ARBA00001946"/>
    </source>
</evidence>
<dbReference type="InterPro" id="IPR012003">
    <property type="entry name" value="ATP_PFK_prok-type"/>
</dbReference>
<keyword evidence="6 9" id="KW-0418">Kinase</keyword>
<feature type="active site" description="Proton acceptor" evidence="9">
    <location>
        <position position="128"/>
    </location>
</feature>
<feature type="domain" description="Phosphofructokinase" evidence="10">
    <location>
        <begin position="2"/>
        <end position="297"/>
    </location>
</feature>
<dbReference type="HAMAP" id="MF_01976">
    <property type="entry name" value="Phosphofructokinase_III"/>
    <property type="match status" value="1"/>
</dbReference>
<evidence type="ECO:0000256" key="2">
    <source>
        <dbReference type="ARBA" id="ARBA00004679"/>
    </source>
</evidence>
<evidence type="ECO:0000313" key="11">
    <source>
        <dbReference type="EMBL" id="UNK46716.1"/>
    </source>
</evidence>
<dbReference type="InterPro" id="IPR000023">
    <property type="entry name" value="Phosphofructokinase_dom"/>
</dbReference>
<accession>A0ABY3W9P2</accession>
<evidence type="ECO:0000256" key="6">
    <source>
        <dbReference type="ARBA" id="ARBA00022777"/>
    </source>
</evidence>
<keyword evidence="3 9" id="KW-0963">Cytoplasm</keyword>
<dbReference type="EC" id="2.7.1.11" evidence="9"/>
<dbReference type="NCBIfam" id="TIGR02483">
    <property type="entry name" value="PFK_mixed"/>
    <property type="match status" value="1"/>
</dbReference>
<keyword evidence="9" id="KW-0067">ATP-binding</keyword>
<evidence type="ECO:0000256" key="7">
    <source>
        <dbReference type="ARBA" id="ARBA00022842"/>
    </source>
</evidence>
<feature type="binding site" description="in other chain" evidence="9">
    <location>
        <begin position="126"/>
        <end position="128"/>
    </location>
    <ligand>
        <name>substrate</name>
        <note>ligand shared between dimeric partners</note>
    </ligand>
</feature>
<feature type="binding site" description="in other chain" evidence="9">
    <location>
        <begin position="272"/>
        <end position="275"/>
    </location>
    <ligand>
        <name>substrate</name>
        <note>ligand shared between dimeric partners</note>
    </ligand>
</feature>
<feature type="binding site" evidence="9">
    <location>
        <position position="163"/>
    </location>
    <ligand>
        <name>substrate</name>
        <note>ligand shared between dimeric partners</note>
    </ligand>
</feature>
<evidence type="ECO:0000256" key="8">
    <source>
        <dbReference type="ARBA" id="ARBA00023152"/>
    </source>
</evidence>
<dbReference type="PIRSF" id="PIRSF000532">
    <property type="entry name" value="ATP_PFK_prok"/>
    <property type="match status" value="1"/>
</dbReference>
<dbReference type="InterPro" id="IPR022953">
    <property type="entry name" value="ATP_PFK"/>
</dbReference>
<comment type="catalytic activity">
    <reaction evidence="9">
        <text>beta-D-fructose 6-phosphate + ATP = beta-D-fructose 1,6-bisphosphate + ADP + H(+)</text>
        <dbReference type="Rhea" id="RHEA:16109"/>
        <dbReference type="ChEBI" id="CHEBI:15378"/>
        <dbReference type="ChEBI" id="CHEBI:30616"/>
        <dbReference type="ChEBI" id="CHEBI:32966"/>
        <dbReference type="ChEBI" id="CHEBI:57634"/>
        <dbReference type="ChEBI" id="CHEBI:456216"/>
        <dbReference type="EC" id="2.7.1.11"/>
    </reaction>
</comment>
<dbReference type="PROSITE" id="PS00433">
    <property type="entry name" value="PHOSPHOFRUCTOKINASE"/>
    <property type="match status" value="1"/>
</dbReference>
<feature type="binding site" evidence="9">
    <location>
        <position position="104"/>
    </location>
    <ligand>
        <name>Mg(2+)</name>
        <dbReference type="ChEBI" id="CHEBI:18420"/>
        <note>catalytic</note>
    </ligand>
</feature>
<keyword evidence="4 9" id="KW-0808">Transferase</keyword>
<keyword evidence="7 9" id="KW-0460">Magnesium</keyword>
<dbReference type="InterPro" id="IPR015912">
    <property type="entry name" value="Phosphofructokinase_CS"/>
</dbReference>
<comment type="cofactor">
    <cofactor evidence="1 9">
        <name>Mg(2+)</name>
        <dbReference type="ChEBI" id="CHEBI:18420"/>
    </cofactor>
</comment>
<evidence type="ECO:0000313" key="12">
    <source>
        <dbReference type="Proteomes" id="UP000829069"/>
    </source>
</evidence>
<dbReference type="SUPFAM" id="SSF53784">
    <property type="entry name" value="Phosphofructokinase"/>
    <property type="match status" value="1"/>
</dbReference>
<protein>
    <recommendedName>
        <fullName evidence="9">ATP-dependent 6-phosphofructokinase</fullName>
        <shortName evidence="9">ATP-PFK</shortName>
        <shortName evidence="9">Phosphofructokinase</shortName>
        <ecNumber evidence="9">2.7.1.11</ecNumber>
    </recommendedName>
    <alternativeName>
        <fullName evidence="9">Phosphohexokinase</fullName>
    </alternativeName>
</protein>